<dbReference type="Pfam" id="PF17291">
    <property type="entry name" value="M60-like_N"/>
    <property type="match status" value="1"/>
</dbReference>
<dbReference type="Proteomes" id="UP000548476">
    <property type="component" value="Unassembled WGS sequence"/>
</dbReference>
<feature type="chain" id="PRO_5032587593" description="Peptidase M60 domain-containing protein" evidence="2">
    <location>
        <begin position="32"/>
        <end position="461"/>
    </location>
</feature>
<protein>
    <recommendedName>
        <fullName evidence="3">Peptidase M60 domain-containing protein</fullName>
    </recommendedName>
</protein>
<reference evidence="4 5" key="1">
    <citation type="submission" date="2020-08" db="EMBL/GenBank/DDBJ databases">
        <title>Genomic Encyclopedia of Type Strains, Phase IV (KMG-IV): sequencing the most valuable type-strain genomes for metagenomic binning, comparative biology and taxonomic classification.</title>
        <authorList>
            <person name="Goeker M."/>
        </authorList>
    </citation>
    <scope>NUCLEOTIDE SEQUENCE [LARGE SCALE GENOMIC DNA]</scope>
    <source>
        <strain evidence="4 5">YIM 65646</strain>
    </source>
</reference>
<dbReference type="PROSITE" id="PS51723">
    <property type="entry name" value="PEPTIDASE_M60"/>
    <property type="match status" value="1"/>
</dbReference>
<dbReference type="InterPro" id="IPR042279">
    <property type="entry name" value="Pep_M60_3"/>
</dbReference>
<dbReference type="PANTHER" id="PTHR15730">
    <property type="entry name" value="EXPERIMENTAL AUTOIMMUNE PROSTATITIS ANTIGEN 2-RELATED"/>
    <property type="match status" value="1"/>
</dbReference>
<feature type="region of interest" description="Disordered" evidence="1">
    <location>
        <begin position="439"/>
        <end position="461"/>
    </location>
</feature>
<gene>
    <name evidence="4" type="ORF">HNR73_000846</name>
</gene>
<dbReference type="PROSITE" id="PS51318">
    <property type="entry name" value="TAT"/>
    <property type="match status" value="1"/>
</dbReference>
<dbReference type="InterPro" id="IPR006311">
    <property type="entry name" value="TAT_signal"/>
</dbReference>
<accession>A0A841FK34</accession>
<comment type="caution">
    <text evidence="4">The sequence shown here is derived from an EMBL/GenBank/DDBJ whole genome shotgun (WGS) entry which is preliminary data.</text>
</comment>
<keyword evidence="5" id="KW-1185">Reference proteome</keyword>
<dbReference type="EMBL" id="JACHGT010000002">
    <property type="protein sequence ID" value="MBB6032999.1"/>
    <property type="molecule type" value="Genomic_DNA"/>
</dbReference>
<dbReference type="AlphaFoldDB" id="A0A841FK34"/>
<dbReference type="Gene3D" id="2.60.120.1250">
    <property type="entry name" value="Peptidase M60, enhancin-like domain 1"/>
    <property type="match status" value="1"/>
</dbReference>
<sequence length="461" mass="49683">MTLDRRRLLRTGLTLTTAGAAALALGATASAAPTGRVPTDPRVTHRLRLPNATRTATAVARPAAEPERLRLQKALGSTDLQPTGLYLPPGTAVDVRVASGPAPTLVVGAPATHPDAAYSTPRTYTLAAGTTTVTDPGGGMLYLKLTGDGELAVVHFGPSTVLAPYFLLGQTSETTFQQQLDERVTAPLAELVSPYAIVTVTRESLLRFRSEDHGTLMDTFEAIIRSHADASGMDATGPVHGRGPVPFHLVESPRMPPGAGAYATHGFTAYPAGYMDRLISVEGLHDRGWGVWHELGHQHQQFPYKPGATTEVTCNIYALAIQRRFGLPSNLTVPDATGADVYDQAFAKLGTPGLDFLSAFNLMQKLAQYQQLTLAYGEDFWPRVHRLVRAEKPDGGSYDDNALRFHHLMTLTSRVSGHDLRGFYRTWGMTVDPRTDAALDPLALPAPPVDPATLREPRRTS</sequence>
<dbReference type="Gene3D" id="3.40.390.80">
    <property type="entry name" value="Peptidase M60, enhancin-like domain 2"/>
    <property type="match status" value="1"/>
</dbReference>
<dbReference type="InterPro" id="IPR031161">
    <property type="entry name" value="Peptidase_M60_dom"/>
</dbReference>
<name>A0A841FK34_9ACTN</name>
<dbReference type="InterPro" id="IPR051244">
    <property type="entry name" value="TCAF"/>
</dbReference>
<evidence type="ECO:0000259" key="3">
    <source>
        <dbReference type="PROSITE" id="PS51723"/>
    </source>
</evidence>
<dbReference type="PANTHER" id="PTHR15730:SF5">
    <property type="entry name" value="SI:CH211-210B2.2-RELATED"/>
    <property type="match status" value="1"/>
</dbReference>
<evidence type="ECO:0000256" key="2">
    <source>
        <dbReference type="SAM" id="SignalP"/>
    </source>
</evidence>
<feature type="domain" description="Peptidase M60" evidence="3">
    <location>
        <begin position="78"/>
        <end position="377"/>
    </location>
</feature>
<dbReference type="RefSeq" id="WP_184785919.1">
    <property type="nucleotide sequence ID" value="NZ_BONT01000020.1"/>
</dbReference>
<dbReference type="InterPro" id="IPR035423">
    <property type="entry name" value="M60-like_N"/>
</dbReference>
<dbReference type="Pfam" id="PF13402">
    <property type="entry name" value="Peptidase_M60"/>
    <property type="match status" value="1"/>
</dbReference>
<dbReference type="SMART" id="SM01276">
    <property type="entry name" value="M60-like"/>
    <property type="match status" value="1"/>
</dbReference>
<proteinExistence type="predicted"/>
<dbReference type="Gene3D" id="1.10.390.30">
    <property type="entry name" value="Peptidase M60, enhancin-like domain 3"/>
    <property type="match status" value="1"/>
</dbReference>
<feature type="signal peptide" evidence="2">
    <location>
        <begin position="1"/>
        <end position="31"/>
    </location>
</feature>
<keyword evidence="2" id="KW-0732">Signal</keyword>
<organism evidence="4 5">
    <name type="scientific">Phytomonospora endophytica</name>
    <dbReference type="NCBI Taxonomy" id="714109"/>
    <lineage>
        <taxon>Bacteria</taxon>
        <taxon>Bacillati</taxon>
        <taxon>Actinomycetota</taxon>
        <taxon>Actinomycetes</taxon>
        <taxon>Micromonosporales</taxon>
        <taxon>Micromonosporaceae</taxon>
        <taxon>Phytomonospora</taxon>
    </lineage>
</organism>
<evidence type="ECO:0000313" key="5">
    <source>
        <dbReference type="Proteomes" id="UP000548476"/>
    </source>
</evidence>
<evidence type="ECO:0000313" key="4">
    <source>
        <dbReference type="EMBL" id="MBB6032999.1"/>
    </source>
</evidence>
<evidence type="ECO:0000256" key="1">
    <source>
        <dbReference type="SAM" id="MobiDB-lite"/>
    </source>
</evidence>